<evidence type="ECO:0000256" key="6">
    <source>
        <dbReference type="PIRSR" id="PIRSR600821-50"/>
    </source>
</evidence>
<sequence>MAITYNMLEVQVDLKRIVDNYRFMRSRAARLMPVIKADAYGHGLLPVAKALAAAGADAFCVGSVGEAVTLRRERKPDSGCRVVSLLGPMDREDYAEAVSHEVTLLVGRHEQLELLQVAASSAGRMAPVALKFDTGMSRLGFSEADVPRLIQTLTTSPNLRLELVTSHLATADEDSGVDYVLAQAERFRAITAKLSAAGLRFQANLANSAGILAYPELHFDLQRPGIALYGSNPFLGTNHEELGRPLKQAMSVTTRILDVHDLPRGGTISYGRTYTAPRDMRVAIMAAGYADGYSRGLSNKGQVCLKGSRAPILGRVCMQLTAVDITGREDVHPGDTVHLLGGSGRGYISVEELAGWWGTISYESFCILGLNRRVYFGGD</sequence>
<dbReference type="KEGG" id="daf:Desaf_2930"/>
<evidence type="ECO:0000256" key="2">
    <source>
        <dbReference type="ARBA" id="ARBA00001933"/>
    </source>
</evidence>
<dbReference type="RefSeq" id="WP_014260894.1">
    <property type="nucleotide sequence ID" value="NC_016629.1"/>
</dbReference>
<feature type="binding site" evidence="5 7">
    <location>
        <position position="318"/>
    </location>
    <ligand>
        <name>substrate</name>
    </ligand>
</feature>
<dbReference type="SMART" id="SM01005">
    <property type="entry name" value="Ala_racemase_C"/>
    <property type="match status" value="1"/>
</dbReference>
<feature type="domain" description="Alanine racemase C-terminal" evidence="8">
    <location>
        <begin position="249"/>
        <end position="376"/>
    </location>
</feature>
<dbReference type="Pfam" id="PF01168">
    <property type="entry name" value="Ala_racemase_N"/>
    <property type="match status" value="1"/>
</dbReference>
<feature type="active site" description="Proton acceptor; specific for L-alanine" evidence="5">
    <location>
        <position position="270"/>
    </location>
</feature>
<evidence type="ECO:0000256" key="5">
    <source>
        <dbReference type="HAMAP-Rule" id="MF_01201"/>
    </source>
</evidence>
<organism evidence="9 10">
    <name type="scientific">Desulfocurvibacter africanus subsp. africanus str. Walvis Bay</name>
    <dbReference type="NCBI Taxonomy" id="690850"/>
    <lineage>
        <taxon>Bacteria</taxon>
        <taxon>Pseudomonadati</taxon>
        <taxon>Thermodesulfobacteriota</taxon>
        <taxon>Desulfovibrionia</taxon>
        <taxon>Desulfovibrionales</taxon>
        <taxon>Desulfovibrionaceae</taxon>
        <taxon>Desulfocurvibacter</taxon>
    </lineage>
</organism>
<dbReference type="STRING" id="690850.Desaf_2930"/>
<dbReference type="GO" id="GO:0008784">
    <property type="term" value="F:alanine racemase activity"/>
    <property type="evidence" value="ECO:0007669"/>
    <property type="project" value="UniProtKB-UniRule"/>
</dbReference>
<dbReference type="InterPro" id="IPR011079">
    <property type="entry name" value="Ala_racemase_C"/>
</dbReference>
<dbReference type="SUPFAM" id="SSF51419">
    <property type="entry name" value="PLP-binding barrel"/>
    <property type="match status" value="1"/>
</dbReference>
<dbReference type="PRINTS" id="PR00992">
    <property type="entry name" value="ALARACEMASE"/>
</dbReference>
<feature type="active site" description="Proton acceptor; specific for D-alanine" evidence="5">
    <location>
        <position position="36"/>
    </location>
</feature>
<dbReference type="PANTHER" id="PTHR30511:SF0">
    <property type="entry name" value="ALANINE RACEMASE, CATABOLIC-RELATED"/>
    <property type="match status" value="1"/>
</dbReference>
<evidence type="ECO:0000256" key="1">
    <source>
        <dbReference type="ARBA" id="ARBA00000316"/>
    </source>
</evidence>
<dbReference type="CDD" id="cd00430">
    <property type="entry name" value="PLPDE_III_AR"/>
    <property type="match status" value="1"/>
</dbReference>
<dbReference type="AlphaFoldDB" id="F3Z229"/>
<comment type="pathway">
    <text evidence="5">Amino-acid biosynthesis; D-alanine biosynthesis; D-alanine from L-alanine: step 1/1.</text>
</comment>
<dbReference type="GO" id="GO:0005829">
    <property type="term" value="C:cytosol"/>
    <property type="evidence" value="ECO:0007669"/>
    <property type="project" value="TreeGrafter"/>
</dbReference>
<dbReference type="Gene3D" id="3.20.20.10">
    <property type="entry name" value="Alanine racemase"/>
    <property type="match status" value="1"/>
</dbReference>
<keyword evidence="10" id="KW-1185">Reference proteome</keyword>
<dbReference type="InterPro" id="IPR020622">
    <property type="entry name" value="Ala_racemase_pyridoxalP-BS"/>
</dbReference>
<dbReference type="GO" id="GO:0030170">
    <property type="term" value="F:pyridoxal phosphate binding"/>
    <property type="evidence" value="ECO:0007669"/>
    <property type="project" value="UniProtKB-UniRule"/>
</dbReference>
<dbReference type="InterPro" id="IPR029066">
    <property type="entry name" value="PLP-binding_barrel"/>
</dbReference>
<dbReference type="FunFam" id="3.20.20.10:FF:000002">
    <property type="entry name" value="Alanine racemase"/>
    <property type="match status" value="1"/>
</dbReference>
<dbReference type="HAMAP" id="MF_01201">
    <property type="entry name" value="Ala_racemase"/>
    <property type="match status" value="1"/>
</dbReference>
<dbReference type="Pfam" id="PF00842">
    <property type="entry name" value="Ala_racemase_C"/>
    <property type="match status" value="1"/>
</dbReference>
<evidence type="ECO:0000313" key="10">
    <source>
        <dbReference type="Proteomes" id="UP000007844"/>
    </source>
</evidence>
<dbReference type="HOGENOM" id="CLU_028393_2_2_7"/>
<comment type="cofactor">
    <cofactor evidence="2 5 6">
        <name>pyridoxal 5'-phosphate</name>
        <dbReference type="ChEBI" id="CHEBI:597326"/>
    </cofactor>
</comment>
<comment type="function">
    <text evidence="5">Catalyzes the interconversion of L-alanine and D-alanine. May also act on other amino acids.</text>
</comment>
<comment type="similarity">
    <text evidence="5">Belongs to the alanine racemase family.</text>
</comment>
<feature type="binding site" evidence="5 7">
    <location>
        <position position="138"/>
    </location>
    <ligand>
        <name>substrate</name>
    </ligand>
</feature>
<dbReference type="InterPro" id="IPR000821">
    <property type="entry name" value="Ala_racemase"/>
</dbReference>
<name>F3Z229_DESAF</name>
<dbReference type="InterPro" id="IPR001608">
    <property type="entry name" value="Ala_racemase_N"/>
</dbReference>
<dbReference type="GO" id="GO:0030632">
    <property type="term" value="P:D-alanine biosynthetic process"/>
    <property type="evidence" value="ECO:0007669"/>
    <property type="project" value="UniProtKB-UniRule"/>
</dbReference>
<accession>F3Z229</accession>
<dbReference type="EC" id="5.1.1.1" evidence="5"/>
<evidence type="ECO:0000256" key="4">
    <source>
        <dbReference type="ARBA" id="ARBA00023235"/>
    </source>
</evidence>
<evidence type="ECO:0000313" key="9">
    <source>
        <dbReference type="EMBL" id="EGJ51238.1"/>
    </source>
</evidence>
<evidence type="ECO:0000256" key="3">
    <source>
        <dbReference type="ARBA" id="ARBA00022898"/>
    </source>
</evidence>
<proteinExistence type="inferred from homology"/>
<dbReference type="UniPathway" id="UPA00042">
    <property type="reaction ID" value="UER00497"/>
</dbReference>
<keyword evidence="3 5" id="KW-0663">Pyridoxal phosphate</keyword>
<dbReference type="PROSITE" id="PS00395">
    <property type="entry name" value="ALANINE_RACEMASE"/>
    <property type="match status" value="1"/>
</dbReference>
<dbReference type="Gene3D" id="2.40.37.10">
    <property type="entry name" value="Lyase, Ornithine Decarboxylase, Chain A, domain 1"/>
    <property type="match status" value="1"/>
</dbReference>
<evidence type="ECO:0000256" key="7">
    <source>
        <dbReference type="PIRSR" id="PIRSR600821-52"/>
    </source>
</evidence>
<feature type="modified residue" description="N6-(pyridoxal phosphate)lysine" evidence="5 6">
    <location>
        <position position="36"/>
    </location>
</feature>
<dbReference type="Proteomes" id="UP000007844">
    <property type="component" value="Chromosome"/>
</dbReference>
<reference evidence="9 10" key="1">
    <citation type="journal article" date="2011" name="J. Bacteriol.">
        <title>Genome sequence of the mercury-methylating and pleomorphic Desulfovibrio africanus Strain Walvis Bay.</title>
        <authorList>
            <person name="Brown S.D."/>
            <person name="Wall J.D."/>
            <person name="Kucken A.M."/>
            <person name="Gilmour C.C."/>
            <person name="Podar M."/>
            <person name="Brandt C.C."/>
            <person name="Teshima H."/>
            <person name="Detter J.C."/>
            <person name="Han C.S."/>
            <person name="Land M.L."/>
            <person name="Lucas S."/>
            <person name="Han J."/>
            <person name="Pennacchio L."/>
            <person name="Nolan M."/>
            <person name="Pitluck S."/>
            <person name="Woyke T."/>
            <person name="Goodwin L."/>
            <person name="Palumbo A.V."/>
            <person name="Elias D.A."/>
        </authorList>
    </citation>
    <scope>NUCLEOTIDE SEQUENCE [LARGE SCALE GENOMIC DNA]</scope>
    <source>
        <strain evidence="9 10">Walvis Bay</strain>
    </source>
</reference>
<gene>
    <name evidence="9" type="ORF">Desaf_2930</name>
</gene>
<dbReference type="NCBIfam" id="TIGR00492">
    <property type="entry name" value="alr"/>
    <property type="match status" value="1"/>
</dbReference>
<comment type="catalytic activity">
    <reaction evidence="1 5">
        <text>L-alanine = D-alanine</text>
        <dbReference type="Rhea" id="RHEA:20249"/>
        <dbReference type="ChEBI" id="CHEBI:57416"/>
        <dbReference type="ChEBI" id="CHEBI:57972"/>
        <dbReference type="EC" id="5.1.1.1"/>
    </reaction>
</comment>
<dbReference type="eggNOG" id="COG0787">
    <property type="taxonomic scope" value="Bacteria"/>
</dbReference>
<dbReference type="PANTHER" id="PTHR30511">
    <property type="entry name" value="ALANINE RACEMASE"/>
    <property type="match status" value="1"/>
</dbReference>
<dbReference type="SUPFAM" id="SSF50621">
    <property type="entry name" value="Alanine racemase C-terminal domain-like"/>
    <property type="match status" value="1"/>
</dbReference>
<keyword evidence="4 5" id="KW-0413">Isomerase</keyword>
<dbReference type="EMBL" id="CP003221">
    <property type="protein sequence ID" value="EGJ51238.1"/>
    <property type="molecule type" value="Genomic_DNA"/>
</dbReference>
<evidence type="ECO:0000259" key="8">
    <source>
        <dbReference type="SMART" id="SM01005"/>
    </source>
</evidence>
<dbReference type="InterPro" id="IPR009006">
    <property type="entry name" value="Ala_racemase/Decarboxylase_C"/>
</dbReference>
<protein>
    <recommendedName>
        <fullName evidence="5">Alanine racemase</fullName>
        <ecNumber evidence="5">5.1.1.1</ecNumber>
    </recommendedName>
</protein>